<dbReference type="Gene3D" id="2.70.150.10">
    <property type="entry name" value="Calcium-transporting ATPase, cytoplasmic transduction domain A"/>
    <property type="match status" value="1"/>
</dbReference>
<dbReference type="GO" id="GO:0016887">
    <property type="term" value="F:ATP hydrolysis activity"/>
    <property type="evidence" value="ECO:0007669"/>
    <property type="project" value="InterPro"/>
</dbReference>
<dbReference type="InterPro" id="IPR018303">
    <property type="entry name" value="ATPase_P-typ_P_site"/>
</dbReference>
<dbReference type="GO" id="GO:0005388">
    <property type="term" value="F:P-type calcium transporter activity"/>
    <property type="evidence" value="ECO:0007669"/>
    <property type="project" value="UniProtKB-EC"/>
</dbReference>
<dbReference type="SFLD" id="SFLDF00027">
    <property type="entry name" value="p-type_atpase"/>
    <property type="match status" value="1"/>
</dbReference>
<name>A0A371J125_9FIRM</name>
<dbReference type="FunFam" id="3.40.50.1000:FF:000001">
    <property type="entry name" value="Phospholipid-transporting ATPase IC"/>
    <property type="match status" value="1"/>
</dbReference>
<comment type="caution">
    <text evidence="17">The sequence shown here is derived from an EMBL/GenBank/DDBJ whole genome shotgun (WGS) entry which is preliminary data.</text>
</comment>
<keyword evidence="9" id="KW-0067">ATP-binding</keyword>
<dbReference type="Gene3D" id="3.40.1110.10">
    <property type="entry name" value="Calcium-transporting ATPase, cytoplasmic domain N"/>
    <property type="match status" value="1"/>
</dbReference>
<dbReference type="InterPro" id="IPR023214">
    <property type="entry name" value="HAD_sf"/>
</dbReference>
<dbReference type="InterPro" id="IPR004014">
    <property type="entry name" value="ATPase_P-typ_cation-transptr_N"/>
</dbReference>
<dbReference type="EC" id="7.2.2.10" evidence="2"/>
<evidence type="ECO:0000256" key="6">
    <source>
        <dbReference type="ARBA" id="ARBA00022723"/>
    </source>
</evidence>
<dbReference type="Gene3D" id="3.40.50.1000">
    <property type="entry name" value="HAD superfamily/HAD-like"/>
    <property type="match status" value="1"/>
</dbReference>
<evidence type="ECO:0000256" key="9">
    <source>
        <dbReference type="ARBA" id="ARBA00022840"/>
    </source>
</evidence>
<evidence type="ECO:0000256" key="3">
    <source>
        <dbReference type="ARBA" id="ARBA00022448"/>
    </source>
</evidence>
<dbReference type="GO" id="GO:0046872">
    <property type="term" value="F:metal ion binding"/>
    <property type="evidence" value="ECO:0007669"/>
    <property type="project" value="UniProtKB-KW"/>
</dbReference>
<dbReference type="SUPFAM" id="SSF56784">
    <property type="entry name" value="HAD-like"/>
    <property type="match status" value="1"/>
</dbReference>
<dbReference type="SFLD" id="SFLDS00003">
    <property type="entry name" value="Haloacid_Dehalogenase"/>
    <property type="match status" value="1"/>
</dbReference>
<keyword evidence="6" id="KW-0479">Metal-binding</keyword>
<dbReference type="RefSeq" id="WP_094367587.1">
    <property type="nucleotide sequence ID" value="NZ_NOJY02000025.1"/>
</dbReference>
<evidence type="ECO:0000256" key="14">
    <source>
        <dbReference type="ARBA" id="ARBA00023136"/>
    </source>
</evidence>
<comment type="subcellular location">
    <subcellularLocation>
        <location evidence="1">Endomembrane system</location>
        <topology evidence="1">Multi-pass membrane protein</topology>
    </subcellularLocation>
</comment>
<reference evidence="17 18" key="1">
    <citation type="journal article" date="2017" name="Genome Announc.">
        <title>Draft Genome Sequence of Romboutsia weinsteinii sp. nov. Strain CCRI-19649(T) Isolated from Surface Water.</title>
        <authorList>
            <person name="Maheux A.F."/>
            <person name="Boudreau D.K."/>
            <person name="Berube E."/>
            <person name="Boissinot M."/>
            <person name="Cantin P."/>
            <person name="Raymond F."/>
            <person name="Corbeil J."/>
            <person name="Omar R.F."/>
            <person name="Bergeron M.G."/>
        </authorList>
    </citation>
    <scope>NUCLEOTIDE SEQUENCE [LARGE SCALE GENOMIC DNA]</scope>
    <source>
        <strain evidence="17 18">CCRI-19649</strain>
    </source>
</reference>
<dbReference type="Proteomes" id="UP000215694">
    <property type="component" value="Unassembled WGS sequence"/>
</dbReference>
<dbReference type="Pfam" id="PF00690">
    <property type="entry name" value="Cation_ATPase_N"/>
    <property type="match status" value="1"/>
</dbReference>
<keyword evidence="17" id="KW-0378">Hydrolase</keyword>
<keyword evidence="5 15" id="KW-0812">Transmembrane</keyword>
<feature type="transmembrane region" description="Helical" evidence="15">
    <location>
        <begin position="887"/>
        <end position="909"/>
    </location>
</feature>
<dbReference type="OrthoDB" id="9760364at2"/>
<dbReference type="SUPFAM" id="SSF81660">
    <property type="entry name" value="Metal cation-transporting ATPase, ATP-binding domain N"/>
    <property type="match status" value="1"/>
</dbReference>
<dbReference type="NCBIfam" id="TIGR01494">
    <property type="entry name" value="ATPase_P-type"/>
    <property type="match status" value="2"/>
</dbReference>
<dbReference type="EMBL" id="NOJY02000025">
    <property type="protein sequence ID" value="RDY26501.1"/>
    <property type="molecule type" value="Genomic_DNA"/>
</dbReference>
<dbReference type="GO" id="GO:0005886">
    <property type="term" value="C:plasma membrane"/>
    <property type="evidence" value="ECO:0007669"/>
    <property type="project" value="TreeGrafter"/>
</dbReference>
<keyword evidence="3" id="KW-0813">Transport</keyword>
<dbReference type="NCBIfam" id="TIGR01517">
    <property type="entry name" value="ATPase-IIB_Ca"/>
    <property type="match status" value="1"/>
</dbReference>
<evidence type="ECO:0000256" key="12">
    <source>
        <dbReference type="ARBA" id="ARBA00022989"/>
    </source>
</evidence>
<evidence type="ECO:0000256" key="2">
    <source>
        <dbReference type="ARBA" id="ARBA00012790"/>
    </source>
</evidence>
<evidence type="ECO:0000256" key="13">
    <source>
        <dbReference type="ARBA" id="ARBA00023065"/>
    </source>
</evidence>
<evidence type="ECO:0000256" key="1">
    <source>
        <dbReference type="ARBA" id="ARBA00004127"/>
    </source>
</evidence>
<keyword evidence="13" id="KW-0406">Ion transport</keyword>
<dbReference type="InterPro" id="IPR008250">
    <property type="entry name" value="ATPase_P-typ_transduc_dom_A_sf"/>
</dbReference>
<feature type="transmembrane region" description="Helical" evidence="15">
    <location>
        <begin position="855"/>
        <end position="875"/>
    </location>
</feature>
<evidence type="ECO:0000313" key="18">
    <source>
        <dbReference type="Proteomes" id="UP000215694"/>
    </source>
</evidence>
<keyword evidence="14 15" id="KW-0472">Membrane</keyword>
<dbReference type="Pfam" id="PF00122">
    <property type="entry name" value="E1-E2_ATPase"/>
    <property type="match status" value="1"/>
</dbReference>
<keyword evidence="18" id="KW-1185">Reference proteome</keyword>
<dbReference type="Gene3D" id="1.20.1110.10">
    <property type="entry name" value="Calcium-transporting ATPase, transmembrane domain"/>
    <property type="match status" value="1"/>
</dbReference>
<dbReference type="PANTHER" id="PTHR24093:SF369">
    <property type="entry name" value="CALCIUM-TRANSPORTING ATPASE"/>
    <property type="match status" value="1"/>
</dbReference>
<dbReference type="GO" id="GO:0012505">
    <property type="term" value="C:endomembrane system"/>
    <property type="evidence" value="ECO:0007669"/>
    <property type="project" value="UniProtKB-SubCell"/>
</dbReference>
<feature type="transmembrane region" description="Helical" evidence="15">
    <location>
        <begin position="788"/>
        <end position="809"/>
    </location>
</feature>
<evidence type="ECO:0000256" key="5">
    <source>
        <dbReference type="ARBA" id="ARBA00022692"/>
    </source>
</evidence>
<dbReference type="PROSITE" id="PS00154">
    <property type="entry name" value="ATPASE_E1_E2"/>
    <property type="match status" value="1"/>
</dbReference>
<keyword evidence="10" id="KW-0460">Magnesium</keyword>
<feature type="transmembrane region" description="Helical" evidence="15">
    <location>
        <begin position="253"/>
        <end position="274"/>
    </location>
</feature>
<dbReference type="SMART" id="SM00831">
    <property type="entry name" value="Cation_ATPase_N"/>
    <property type="match status" value="1"/>
</dbReference>
<keyword evidence="4" id="KW-0109">Calcium transport</keyword>
<gene>
    <name evidence="17" type="ORF">CHL78_013100</name>
</gene>
<protein>
    <recommendedName>
        <fullName evidence="2">P-type Ca(2+) transporter</fullName>
        <ecNumber evidence="2">7.2.2.10</ecNumber>
    </recommendedName>
</protein>
<evidence type="ECO:0000256" key="7">
    <source>
        <dbReference type="ARBA" id="ARBA00022741"/>
    </source>
</evidence>
<dbReference type="InterPro" id="IPR006408">
    <property type="entry name" value="P-type_ATPase_IIB"/>
</dbReference>
<evidence type="ECO:0000256" key="8">
    <source>
        <dbReference type="ARBA" id="ARBA00022837"/>
    </source>
</evidence>
<dbReference type="PRINTS" id="PR00119">
    <property type="entry name" value="CATATPASE"/>
</dbReference>
<feature type="transmembrane region" description="Helical" evidence="15">
    <location>
        <begin position="302"/>
        <end position="326"/>
    </location>
</feature>
<evidence type="ECO:0000256" key="10">
    <source>
        <dbReference type="ARBA" id="ARBA00022842"/>
    </source>
</evidence>
<dbReference type="AlphaFoldDB" id="A0A371J125"/>
<keyword evidence="7" id="KW-0547">Nucleotide-binding</keyword>
<keyword evidence="12 15" id="KW-1133">Transmembrane helix</keyword>
<dbReference type="Pfam" id="PF00689">
    <property type="entry name" value="Cation_ATPase_C"/>
    <property type="match status" value="1"/>
</dbReference>
<dbReference type="Pfam" id="PF13246">
    <property type="entry name" value="Cation_ATPase"/>
    <property type="match status" value="1"/>
</dbReference>
<dbReference type="SUPFAM" id="SSF81653">
    <property type="entry name" value="Calcium ATPase, transduction domain A"/>
    <property type="match status" value="1"/>
</dbReference>
<accession>A0A371J125</accession>
<dbReference type="InterPro" id="IPR036412">
    <property type="entry name" value="HAD-like_sf"/>
</dbReference>
<dbReference type="InterPro" id="IPR006068">
    <property type="entry name" value="ATPase_P-typ_cation-transptr_C"/>
</dbReference>
<evidence type="ECO:0000256" key="15">
    <source>
        <dbReference type="SAM" id="Phobius"/>
    </source>
</evidence>
<dbReference type="InterPro" id="IPR044492">
    <property type="entry name" value="P_typ_ATPase_HD_dom"/>
</dbReference>
<dbReference type="InterPro" id="IPR023299">
    <property type="entry name" value="ATPase_P-typ_cyto_dom_N"/>
</dbReference>
<dbReference type="InterPro" id="IPR001757">
    <property type="entry name" value="P_typ_ATPase"/>
</dbReference>
<evidence type="ECO:0000313" key="17">
    <source>
        <dbReference type="EMBL" id="RDY26501.1"/>
    </source>
</evidence>
<feature type="transmembrane region" description="Helical" evidence="15">
    <location>
        <begin position="821"/>
        <end position="843"/>
    </location>
</feature>
<dbReference type="PANTHER" id="PTHR24093">
    <property type="entry name" value="CATION TRANSPORTING ATPASE"/>
    <property type="match status" value="1"/>
</dbReference>
<dbReference type="PRINTS" id="PR00121">
    <property type="entry name" value="NAKATPASE"/>
</dbReference>
<dbReference type="SUPFAM" id="SSF81665">
    <property type="entry name" value="Calcium ATPase, transmembrane domain M"/>
    <property type="match status" value="1"/>
</dbReference>
<organism evidence="17 18">
    <name type="scientific">Romboutsia weinsteinii</name>
    <dbReference type="NCBI Taxonomy" id="2020949"/>
    <lineage>
        <taxon>Bacteria</taxon>
        <taxon>Bacillati</taxon>
        <taxon>Bacillota</taxon>
        <taxon>Clostridia</taxon>
        <taxon>Peptostreptococcales</taxon>
        <taxon>Peptostreptococcaceae</taxon>
        <taxon>Romboutsia</taxon>
    </lineage>
</organism>
<dbReference type="InterPro" id="IPR059000">
    <property type="entry name" value="ATPase_P-type_domA"/>
</dbReference>
<evidence type="ECO:0000259" key="16">
    <source>
        <dbReference type="SMART" id="SM00831"/>
    </source>
</evidence>
<evidence type="ECO:0000256" key="11">
    <source>
        <dbReference type="ARBA" id="ARBA00022967"/>
    </source>
</evidence>
<dbReference type="GO" id="GO:0005524">
    <property type="term" value="F:ATP binding"/>
    <property type="evidence" value="ECO:0007669"/>
    <property type="project" value="UniProtKB-KW"/>
</dbReference>
<feature type="transmembrane region" description="Helical" evidence="15">
    <location>
        <begin position="715"/>
        <end position="736"/>
    </location>
</feature>
<dbReference type="InterPro" id="IPR023298">
    <property type="entry name" value="ATPase_P-typ_TM_dom_sf"/>
</dbReference>
<keyword evidence="11" id="KW-1278">Translocase</keyword>
<keyword evidence="8" id="KW-0106">Calcium</keyword>
<evidence type="ECO:0000256" key="4">
    <source>
        <dbReference type="ARBA" id="ARBA00022568"/>
    </source>
</evidence>
<proteinExistence type="predicted"/>
<feature type="domain" description="Cation-transporting P-type ATPase N-terminal" evidence="16">
    <location>
        <begin position="2"/>
        <end position="76"/>
    </location>
</feature>
<sequence>MRFYNKSTNEALKYLKVNPDVGLNSRDIDERKKKYGLNEFTIPEGRSFWDELGKSLTEPMILILWGAAIVSSFVGEFHDSLGIIGAILLGISIGIITESKSKKAAHALSKLTENIEVKVLRDGKIIQIKKNNLVPGDIVYIETGDMIPADGRLLESINLKVREDILTGESADVVKKADEVIDMEILDSKTGIIEQDTIPAKQINMVFGGTLVAYGRGVMVVTSIGDHTEMGQIAQNLAPGDSETPLQLRLGKLGGSIALISGIIATLLCFFMIFKMQISGGIKIDTSGILPFLQSLEPAKDIYLVCIALIVATVPEGLPTMINVTLAITMQKMAKINALVTKKEACETIGSVSVICSDKTGTLTQNRMMVEIAYIDGKYVDKANYTSHSYFEDNCIINSTADLEKDCYTYKYIGSATECALLLFNIDRNYNKIRKETKLISQVPFSSDKKRMSSLINKDSCNILLCKGAPEILIKKCSYIQEGNSIVPMNPIYQKRLLSEIRKLQIKSMRTLGFAYKKFDSSLSEVALTAENEIALDSDLSIIDNANDLVFSGFVGIIDPLRDGVRESIDIAYNAGVEVKMLTGDNINTATAIGEEIGLLKNGKRAVEASYIDTLDDEDLKEEIKNISIVARSKPDTKMRIVSCLQENGEVVAVTGDGINDAPALNKADVGIAMGISGTEVSKNAADIILTDDSFATIVNGIKWGRGIYENFQRFIQFQLTVNIVAFVIAIVSQLMGREMPFTTIQLLWVNIIMDGPPALALGLEPVRDYVLNRKPISRKAGIIAKSMMINIFINAMLIFSIVYSQYLFNILGASESEQGTVIFSLFAFSALFNALNCREFGFNSTLPNFFKNKLALLVILITGVVQVLFTQIFQGFFNAVSLSMSMWIKIILLSSTVLILNEIVKLILKILKKYSKGVYSRYIKKANS</sequence>
<dbReference type="SFLD" id="SFLDG00002">
    <property type="entry name" value="C1.7:_P-type_atpase_like"/>
    <property type="match status" value="1"/>
</dbReference>